<dbReference type="SUPFAM" id="SSF52172">
    <property type="entry name" value="CheY-like"/>
    <property type="match status" value="2"/>
</dbReference>
<dbReference type="SUPFAM" id="SSF55073">
    <property type="entry name" value="Nucleotide cyclase"/>
    <property type="match status" value="1"/>
</dbReference>
<dbReference type="GO" id="GO:1902201">
    <property type="term" value="P:negative regulation of bacterial-type flagellum-dependent cell motility"/>
    <property type="evidence" value="ECO:0007669"/>
    <property type="project" value="TreeGrafter"/>
</dbReference>
<feature type="domain" description="GGDEF" evidence="5">
    <location>
        <begin position="322"/>
        <end position="456"/>
    </location>
</feature>
<evidence type="ECO:0000313" key="7">
    <source>
        <dbReference type="Proteomes" id="UP001141619"/>
    </source>
</evidence>
<dbReference type="PROSITE" id="PS50887">
    <property type="entry name" value="GGDEF"/>
    <property type="match status" value="1"/>
</dbReference>
<dbReference type="EMBL" id="JANWOI010000001">
    <property type="protein sequence ID" value="MDA5193113.1"/>
    <property type="molecule type" value="Genomic_DNA"/>
</dbReference>
<dbReference type="Gene3D" id="3.30.70.270">
    <property type="match status" value="1"/>
</dbReference>
<dbReference type="NCBIfam" id="NF007135">
    <property type="entry name" value="PRK09581.1"/>
    <property type="match status" value="1"/>
</dbReference>
<dbReference type="SMART" id="SM00448">
    <property type="entry name" value="REC"/>
    <property type="match status" value="2"/>
</dbReference>
<dbReference type="Proteomes" id="UP001141619">
    <property type="component" value="Unassembled WGS sequence"/>
</dbReference>
<evidence type="ECO:0000313" key="6">
    <source>
        <dbReference type="EMBL" id="MDA5193113.1"/>
    </source>
</evidence>
<dbReference type="GO" id="GO:0000160">
    <property type="term" value="P:phosphorelay signal transduction system"/>
    <property type="evidence" value="ECO:0007669"/>
    <property type="project" value="InterPro"/>
</dbReference>
<proteinExistence type="predicted"/>
<feature type="domain" description="Response regulatory" evidence="4">
    <location>
        <begin position="4"/>
        <end position="120"/>
    </location>
</feature>
<comment type="caution">
    <text evidence="6">The sequence shown here is derived from an EMBL/GenBank/DDBJ whole genome shotgun (WGS) entry which is preliminary data.</text>
</comment>
<name>A0A9X3Z6K4_9PROT</name>
<dbReference type="FunFam" id="3.40.50.2300:FF:000574">
    <property type="entry name" value="Response regulator PleD"/>
    <property type="match status" value="1"/>
</dbReference>
<keyword evidence="7" id="KW-1185">Reference proteome</keyword>
<accession>A0A9X3Z6K4</accession>
<dbReference type="PANTHER" id="PTHR45138:SF9">
    <property type="entry name" value="DIGUANYLATE CYCLASE DGCM-RELATED"/>
    <property type="match status" value="1"/>
</dbReference>
<evidence type="ECO:0000259" key="4">
    <source>
        <dbReference type="PROSITE" id="PS50110"/>
    </source>
</evidence>
<dbReference type="GO" id="GO:0005886">
    <property type="term" value="C:plasma membrane"/>
    <property type="evidence" value="ECO:0007669"/>
    <property type="project" value="TreeGrafter"/>
</dbReference>
<dbReference type="Pfam" id="PF00072">
    <property type="entry name" value="Response_reg"/>
    <property type="match status" value="2"/>
</dbReference>
<evidence type="ECO:0000259" key="5">
    <source>
        <dbReference type="PROSITE" id="PS50887"/>
    </source>
</evidence>
<comment type="catalytic activity">
    <reaction evidence="2">
        <text>2 GTP = 3',3'-c-di-GMP + 2 diphosphate</text>
        <dbReference type="Rhea" id="RHEA:24898"/>
        <dbReference type="ChEBI" id="CHEBI:33019"/>
        <dbReference type="ChEBI" id="CHEBI:37565"/>
        <dbReference type="ChEBI" id="CHEBI:58805"/>
        <dbReference type="EC" id="2.7.7.65"/>
    </reaction>
</comment>
<evidence type="ECO:0000256" key="3">
    <source>
        <dbReference type="PROSITE-ProRule" id="PRU00169"/>
    </source>
</evidence>
<dbReference type="RefSeq" id="WP_274942807.1">
    <property type="nucleotide sequence ID" value="NZ_JANWOI010000001.1"/>
</dbReference>
<dbReference type="CDD" id="cd01949">
    <property type="entry name" value="GGDEF"/>
    <property type="match status" value="1"/>
</dbReference>
<dbReference type="InterPro" id="IPR043128">
    <property type="entry name" value="Rev_trsase/Diguanyl_cyclase"/>
</dbReference>
<gene>
    <name evidence="6" type="ORF">NYP16_03980</name>
</gene>
<dbReference type="PROSITE" id="PS50110">
    <property type="entry name" value="RESPONSE_REGULATORY"/>
    <property type="match status" value="2"/>
</dbReference>
<dbReference type="InterPro" id="IPR000160">
    <property type="entry name" value="GGDEF_dom"/>
</dbReference>
<reference evidence="6" key="2">
    <citation type="journal article" date="2023" name="Syst. Appl. Microbiol.">
        <title>Govania unica gen. nov., sp. nov., a rare biosphere bacterium that represents a novel family in the class Alphaproteobacteria.</title>
        <authorList>
            <person name="Vandamme P."/>
            <person name="Peeters C."/>
            <person name="Hettiarachchi A."/>
            <person name="Cnockaert M."/>
            <person name="Carlier A."/>
        </authorList>
    </citation>
    <scope>NUCLEOTIDE SEQUENCE</scope>
    <source>
        <strain evidence="6">LMG 31809</strain>
    </source>
</reference>
<dbReference type="NCBIfam" id="TIGR00254">
    <property type="entry name" value="GGDEF"/>
    <property type="match status" value="1"/>
</dbReference>
<dbReference type="InterPro" id="IPR029787">
    <property type="entry name" value="Nucleotide_cyclase"/>
</dbReference>
<sequence>MSARVLVVDDVLPNVKLLEAKLTSEYFDVLCATSGEEALSIIARTPPDIILLDVMMPGMDGFEVCRRIKADPRSSHIPVIMVTALDHPRDRVTGLEAGADDFLTKPVHDVALFARVRSLVRLKMLTDELVMREVTSQSLGFRPDGPIMNAGEIEDAFILLVEDQERSANRLAEAMIPVGRVELDLTGESALERATAGGHDLVVISLGLAAVDGLRICSQLRSIEETRHVPILVIVDESNSRELMRGLEIGVNDYLVRPIDRNELVARVRTQVRRKRYAEQLRKTAHQNYRMATTDAVTGLYNRHFMTSHLETLLQNAEQSGRTLSVMMMDIDYFKRINDSYGHAAGDQVLRDFAQRISRNIRGIDLAARFGGEEFVVIMPETDTDFAVMVAERLRAAIEQEPFHINTTTSQAVTVSLGIACTAGHPASLESLIARADAALYQAKNEGRNRVVVARD</sequence>
<dbReference type="InterPro" id="IPR001789">
    <property type="entry name" value="Sig_transdc_resp-reg_receiver"/>
</dbReference>
<organism evidence="6 7">
    <name type="scientific">Govanella unica</name>
    <dbReference type="NCBI Taxonomy" id="2975056"/>
    <lineage>
        <taxon>Bacteria</taxon>
        <taxon>Pseudomonadati</taxon>
        <taxon>Pseudomonadota</taxon>
        <taxon>Alphaproteobacteria</taxon>
        <taxon>Emcibacterales</taxon>
        <taxon>Govanellaceae</taxon>
        <taxon>Govanella</taxon>
    </lineage>
</organism>
<dbReference type="GO" id="GO:0052621">
    <property type="term" value="F:diguanylate cyclase activity"/>
    <property type="evidence" value="ECO:0007669"/>
    <property type="project" value="UniProtKB-EC"/>
</dbReference>
<feature type="modified residue" description="4-aspartylphosphate" evidence="3">
    <location>
        <position position="53"/>
    </location>
</feature>
<dbReference type="AlphaFoldDB" id="A0A9X3Z6K4"/>
<dbReference type="Gene3D" id="3.40.50.2300">
    <property type="match status" value="1"/>
</dbReference>
<dbReference type="CDD" id="cd17538">
    <property type="entry name" value="REC_D1_PleD-like"/>
    <property type="match status" value="1"/>
</dbReference>
<dbReference type="EC" id="2.7.7.65" evidence="1"/>
<dbReference type="GO" id="GO:0043709">
    <property type="term" value="P:cell adhesion involved in single-species biofilm formation"/>
    <property type="evidence" value="ECO:0007669"/>
    <property type="project" value="TreeGrafter"/>
</dbReference>
<evidence type="ECO:0000256" key="1">
    <source>
        <dbReference type="ARBA" id="ARBA00012528"/>
    </source>
</evidence>
<dbReference type="Pfam" id="PF00990">
    <property type="entry name" value="GGDEF"/>
    <property type="match status" value="1"/>
</dbReference>
<keyword evidence="3" id="KW-0597">Phosphoprotein</keyword>
<reference evidence="6" key="1">
    <citation type="submission" date="2022-08" db="EMBL/GenBank/DDBJ databases">
        <authorList>
            <person name="Vandamme P."/>
            <person name="Hettiarachchi A."/>
            <person name="Peeters C."/>
            <person name="Cnockaert M."/>
            <person name="Carlier A."/>
        </authorList>
    </citation>
    <scope>NUCLEOTIDE SEQUENCE</scope>
    <source>
        <strain evidence="6">LMG 31809</strain>
    </source>
</reference>
<evidence type="ECO:0000256" key="2">
    <source>
        <dbReference type="ARBA" id="ARBA00034247"/>
    </source>
</evidence>
<dbReference type="SMART" id="SM00267">
    <property type="entry name" value="GGDEF"/>
    <property type="match status" value="1"/>
</dbReference>
<comment type="caution">
    <text evidence="3">Lacks conserved residue(s) required for the propagation of feature annotation.</text>
</comment>
<dbReference type="InterPro" id="IPR011006">
    <property type="entry name" value="CheY-like_superfamily"/>
</dbReference>
<dbReference type="InterPro" id="IPR050469">
    <property type="entry name" value="Diguanylate_Cyclase"/>
</dbReference>
<dbReference type="PANTHER" id="PTHR45138">
    <property type="entry name" value="REGULATORY COMPONENTS OF SENSORY TRANSDUCTION SYSTEM"/>
    <property type="match status" value="1"/>
</dbReference>
<dbReference type="FunFam" id="3.30.70.270:FF:000001">
    <property type="entry name" value="Diguanylate cyclase domain protein"/>
    <property type="match status" value="1"/>
</dbReference>
<dbReference type="Gene3D" id="6.10.250.690">
    <property type="match status" value="1"/>
</dbReference>
<feature type="domain" description="Response regulatory" evidence="4">
    <location>
        <begin position="157"/>
        <end position="272"/>
    </location>
</feature>
<protein>
    <recommendedName>
        <fullName evidence="1">diguanylate cyclase</fullName>
        <ecNumber evidence="1">2.7.7.65</ecNumber>
    </recommendedName>
</protein>